<keyword evidence="2" id="KW-0805">Transcription regulation</keyword>
<dbReference type="SUPFAM" id="SSF54171">
    <property type="entry name" value="DNA-binding domain"/>
    <property type="match status" value="1"/>
</dbReference>
<dbReference type="Gramene" id="Mp6g15160.1">
    <property type="protein sequence ID" value="Mp6g15160.1.cds"/>
    <property type="gene ID" value="Mp6g15160"/>
</dbReference>
<evidence type="ECO:0000256" key="3">
    <source>
        <dbReference type="ARBA" id="ARBA00023125"/>
    </source>
</evidence>
<reference evidence="8" key="2">
    <citation type="submission" date="2017-12" db="EMBL/GenBank/DDBJ databases">
        <title>WGS assembly of Marchantia polymorpha.</title>
        <authorList>
            <person name="Bowman J.L."/>
            <person name="Kohchi T."/>
            <person name="Yamato K.T."/>
            <person name="Jenkins J."/>
            <person name="Shu S."/>
            <person name="Ishizaki K."/>
            <person name="Yamaoka S."/>
            <person name="Nishihama R."/>
            <person name="Nakamura Y."/>
            <person name="Berger F."/>
            <person name="Adam C."/>
            <person name="Aki S.S."/>
            <person name="Althoff F."/>
            <person name="Araki T."/>
            <person name="Arteaga-Vazquez M.A."/>
            <person name="Balasubrmanian S."/>
            <person name="Bauer D."/>
            <person name="Boehm C.R."/>
            <person name="Briginshaw L."/>
            <person name="Caballero-Perez J."/>
            <person name="Catarino B."/>
            <person name="Chen F."/>
            <person name="Chiyoda S."/>
            <person name="Chovatia M."/>
            <person name="Davies K.M."/>
            <person name="Delmans M."/>
            <person name="Demura T."/>
            <person name="Dierschke T."/>
            <person name="Dolan L."/>
            <person name="Dorantes-Acosta A.E."/>
            <person name="Eklund D.M."/>
            <person name="Florent S.N."/>
            <person name="Flores-Sandoval E."/>
            <person name="Fujiyama A."/>
            <person name="Fukuzawa H."/>
            <person name="Galik B."/>
            <person name="Grimanelli D."/>
            <person name="Grimwood J."/>
            <person name="Grossniklaus U."/>
            <person name="Hamada T."/>
            <person name="Haseloff J."/>
            <person name="Hetherington A.J."/>
            <person name="Higo A."/>
            <person name="Hirakawa Y."/>
            <person name="Hundley H.N."/>
            <person name="Ikeda Y."/>
            <person name="Inoue K."/>
            <person name="Inoue S."/>
            <person name="Ishida S."/>
            <person name="Jia Q."/>
            <person name="Kakita M."/>
            <person name="Kanazawa T."/>
            <person name="Kawai Y."/>
            <person name="Kawashima T."/>
            <person name="Kennedy M."/>
            <person name="Kinose K."/>
            <person name="Kinoshita T."/>
            <person name="Kohara Y."/>
            <person name="Koide E."/>
            <person name="Komatsu K."/>
            <person name="Kopischke S."/>
            <person name="Kubo M."/>
            <person name="Kyozuka J."/>
            <person name="Lagercrantz U."/>
            <person name="Lin S.S."/>
            <person name="Lindquist E."/>
            <person name="Lipzen A.M."/>
            <person name="Lu C."/>
            <person name="Luna E.D."/>
            <person name="Martienssen R.A."/>
            <person name="Minamino N."/>
            <person name="Mizutani M."/>
            <person name="Mizutani M."/>
            <person name="Mochizuki N."/>
            <person name="Monte I."/>
            <person name="Mosher R."/>
            <person name="Nagasaki H."/>
            <person name="Nakagami H."/>
            <person name="Naramoto S."/>
            <person name="Nishitani K."/>
            <person name="Ohtani M."/>
            <person name="Okamoto T."/>
            <person name="Okumura M."/>
            <person name="Phillips J."/>
            <person name="Pollak B."/>
            <person name="Reinders A."/>
            <person name="Roevekamp M."/>
            <person name="Sano R."/>
            <person name="Sawa S."/>
            <person name="Schmid M.W."/>
            <person name="Shirakawa M."/>
            <person name="Solano R."/>
            <person name="Spunde A."/>
            <person name="Suetsugu N."/>
            <person name="Sugano S."/>
            <person name="Sugiyama A."/>
            <person name="Sun R."/>
            <person name="Suzuki Y."/>
            <person name="Takenaka M."/>
            <person name="Takezawa D."/>
            <person name="Tomogane H."/>
            <person name="Tsuzuki M."/>
            <person name="Ueda T."/>
            <person name="Umeda M."/>
            <person name="Ward J.M."/>
            <person name="Watanabe Y."/>
            <person name="Yazaki K."/>
            <person name="Yokoyama R."/>
            <person name="Yoshitake Y."/>
            <person name="Yotsui I."/>
            <person name="Zachgo S."/>
            <person name="Schmutz J."/>
        </authorList>
    </citation>
    <scope>NUCLEOTIDE SEQUENCE [LARGE SCALE GENOMIC DNA]</scope>
    <source>
        <strain evidence="8">Tak-1</strain>
    </source>
</reference>
<evidence type="ECO:0000256" key="1">
    <source>
        <dbReference type="ARBA" id="ARBA00004123"/>
    </source>
</evidence>
<gene>
    <name evidence="8" type="ORF">MARPO_0056s0026</name>
</gene>
<dbReference type="EMBL" id="KZ772728">
    <property type="protein sequence ID" value="PTQ37547.1"/>
    <property type="molecule type" value="Genomic_DNA"/>
</dbReference>
<feature type="domain" description="MBD" evidence="7">
    <location>
        <begin position="34"/>
        <end position="101"/>
    </location>
</feature>
<keyword evidence="4" id="KW-0804">Transcription</keyword>
<keyword evidence="9" id="KW-1185">Reference proteome</keyword>
<dbReference type="GO" id="GO:0003677">
    <property type="term" value="F:DNA binding"/>
    <property type="evidence" value="ECO:0007669"/>
    <property type="project" value="UniProtKB-KW"/>
</dbReference>
<dbReference type="Gramene" id="Mp6g15160.2">
    <property type="protein sequence ID" value="Mp6g15160.2.cds"/>
    <property type="gene ID" value="Mp6g15160"/>
</dbReference>
<dbReference type="InterPro" id="IPR001739">
    <property type="entry name" value="Methyl_CpG_DNA-bd"/>
</dbReference>
<keyword evidence="5" id="KW-0539">Nucleus</keyword>
<dbReference type="AlphaFoldDB" id="A0A2R6WUL8"/>
<keyword evidence="3" id="KW-0238">DNA-binding</keyword>
<dbReference type="Gene3D" id="3.30.890.10">
    <property type="entry name" value="Methyl-cpg-binding Protein 2, Chain A"/>
    <property type="match status" value="1"/>
</dbReference>
<sequence>MSRFRHRYPMSSRKVRTGNAKVMKRRSVRSHPLALRRGEGPPFVPAGWSWKFGRRALDYVYTSPSGLAFRSKKSLRVYLYSISQMENAPTMEDFSWDFSSAVCDKILGIVPSHPTESRSEFRISSRMIMTEDQIASSCSNDATSPMESSSNWKSCQRNTRQDQSLMKYRTVKYHPMWAGKVVEIGEDSPSDSE</sequence>
<proteinExistence type="predicted"/>
<dbReference type="Proteomes" id="UP000244005">
    <property type="component" value="Unassembled WGS sequence"/>
</dbReference>
<dbReference type="Pfam" id="PF01429">
    <property type="entry name" value="MBD"/>
    <property type="match status" value="1"/>
</dbReference>
<accession>A0A2R6WUL8</accession>
<dbReference type="PROSITE" id="PS50982">
    <property type="entry name" value="MBD"/>
    <property type="match status" value="1"/>
</dbReference>
<reference evidence="9" key="1">
    <citation type="journal article" date="2017" name="Cell">
        <title>Insights into land plant evolution garnered from the Marchantia polymorpha genome.</title>
        <authorList>
            <person name="Bowman J.L."/>
            <person name="Kohchi T."/>
            <person name="Yamato K.T."/>
            <person name="Jenkins J."/>
            <person name="Shu S."/>
            <person name="Ishizaki K."/>
            <person name="Yamaoka S."/>
            <person name="Nishihama R."/>
            <person name="Nakamura Y."/>
            <person name="Berger F."/>
            <person name="Adam C."/>
            <person name="Aki S.S."/>
            <person name="Althoff F."/>
            <person name="Araki T."/>
            <person name="Arteaga-Vazquez M.A."/>
            <person name="Balasubrmanian S."/>
            <person name="Barry K."/>
            <person name="Bauer D."/>
            <person name="Boehm C.R."/>
            <person name="Briginshaw L."/>
            <person name="Caballero-Perez J."/>
            <person name="Catarino B."/>
            <person name="Chen F."/>
            <person name="Chiyoda S."/>
            <person name="Chovatia M."/>
            <person name="Davies K.M."/>
            <person name="Delmans M."/>
            <person name="Demura T."/>
            <person name="Dierschke T."/>
            <person name="Dolan L."/>
            <person name="Dorantes-Acosta A.E."/>
            <person name="Eklund D.M."/>
            <person name="Florent S.N."/>
            <person name="Flores-Sandoval E."/>
            <person name="Fujiyama A."/>
            <person name="Fukuzawa H."/>
            <person name="Galik B."/>
            <person name="Grimanelli D."/>
            <person name="Grimwood J."/>
            <person name="Grossniklaus U."/>
            <person name="Hamada T."/>
            <person name="Haseloff J."/>
            <person name="Hetherington A.J."/>
            <person name="Higo A."/>
            <person name="Hirakawa Y."/>
            <person name="Hundley H.N."/>
            <person name="Ikeda Y."/>
            <person name="Inoue K."/>
            <person name="Inoue S.I."/>
            <person name="Ishida S."/>
            <person name="Jia Q."/>
            <person name="Kakita M."/>
            <person name="Kanazawa T."/>
            <person name="Kawai Y."/>
            <person name="Kawashima T."/>
            <person name="Kennedy M."/>
            <person name="Kinose K."/>
            <person name="Kinoshita T."/>
            <person name="Kohara Y."/>
            <person name="Koide E."/>
            <person name="Komatsu K."/>
            <person name="Kopischke S."/>
            <person name="Kubo M."/>
            <person name="Kyozuka J."/>
            <person name="Lagercrantz U."/>
            <person name="Lin S.S."/>
            <person name="Lindquist E."/>
            <person name="Lipzen A.M."/>
            <person name="Lu C.W."/>
            <person name="De Luna E."/>
            <person name="Martienssen R.A."/>
            <person name="Minamino N."/>
            <person name="Mizutani M."/>
            <person name="Mizutani M."/>
            <person name="Mochizuki N."/>
            <person name="Monte I."/>
            <person name="Mosher R."/>
            <person name="Nagasaki H."/>
            <person name="Nakagami H."/>
            <person name="Naramoto S."/>
            <person name="Nishitani K."/>
            <person name="Ohtani M."/>
            <person name="Okamoto T."/>
            <person name="Okumura M."/>
            <person name="Phillips J."/>
            <person name="Pollak B."/>
            <person name="Reinders A."/>
            <person name="Rovekamp M."/>
            <person name="Sano R."/>
            <person name="Sawa S."/>
            <person name="Schmid M.W."/>
            <person name="Shirakawa M."/>
            <person name="Solano R."/>
            <person name="Spunde A."/>
            <person name="Suetsugu N."/>
            <person name="Sugano S."/>
            <person name="Sugiyama A."/>
            <person name="Sun R."/>
            <person name="Suzuki Y."/>
            <person name="Takenaka M."/>
            <person name="Takezawa D."/>
            <person name="Tomogane H."/>
            <person name="Tsuzuki M."/>
            <person name="Ueda T."/>
            <person name="Umeda M."/>
            <person name="Ward J.M."/>
            <person name="Watanabe Y."/>
            <person name="Yazaki K."/>
            <person name="Yokoyama R."/>
            <person name="Yoshitake Y."/>
            <person name="Yotsui I."/>
            <person name="Zachgo S."/>
            <person name="Schmutz J."/>
        </authorList>
    </citation>
    <scope>NUCLEOTIDE SEQUENCE [LARGE SCALE GENOMIC DNA]</scope>
    <source>
        <strain evidence="9">Tak-1</strain>
    </source>
</reference>
<evidence type="ECO:0000313" key="8">
    <source>
        <dbReference type="EMBL" id="PTQ37548.1"/>
    </source>
</evidence>
<evidence type="ECO:0000256" key="5">
    <source>
        <dbReference type="ARBA" id="ARBA00023242"/>
    </source>
</evidence>
<evidence type="ECO:0000256" key="6">
    <source>
        <dbReference type="SAM" id="MobiDB-lite"/>
    </source>
</evidence>
<name>A0A2R6WUL8_MARPO</name>
<evidence type="ECO:0000259" key="7">
    <source>
        <dbReference type="PROSITE" id="PS50982"/>
    </source>
</evidence>
<evidence type="ECO:0000256" key="4">
    <source>
        <dbReference type="ARBA" id="ARBA00023163"/>
    </source>
</evidence>
<dbReference type="InterPro" id="IPR016177">
    <property type="entry name" value="DNA-bd_dom_sf"/>
</dbReference>
<dbReference type="EMBL" id="KZ772728">
    <property type="protein sequence ID" value="PTQ37548.1"/>
    <property type="molecule type" value="Genomic_DNA"/>
</dbReference>
<feature type="region of interest" description="Disordered" evidence="6">
    <location>
        <begin position="138"/>
        <end position="158"/>
    </location>
</feature>
<protein>
    <recommendedName>
        <fullName evidence="7">MBD domain-containing protein</fullName>
    </recommendedName>
</protein>
<feature type="region of interest" description="Disordered" evidence="6">
    <location>
        <begin position="1"/>
        <end position="23"/>
    </location>
</feature>
<evidence type="ECO:0000313" key="9">
    <source>
        <dbReference type="Proteomes" id="UP000244005"/>
    </source>
</evidence>
<evidence type="ECO:0000256" key="2">
    <source>
        <dbReference type="ARBA" id="ARBA00023015"/>
    </source>
</evidence>
<dbReference type="GO" id="GO:0005634">
    <property type="term" value="C:nucleus"/>
    <property type="evidence" value="ECO:0007669"/>
    <property type="project" value="UniProtKB-SubCell"/>
</dbReference>
<comment type="subcellular location">
    <subcellularLocation>
        <location evidence="1">Nucleus</location>
    </subcellularLocation>
</comment>
<organism evidence="8 9">
    <name type="scientific">Marchantia polymorpha</name>
    <name type="common">Common liverwort</name>
    <name type="synonym">Marchantia aquatica</name>
    <dbReference type="NCBI Taxonomy" id="3197"/>
    <lineage>
        <taxon>Eukaryota</taxon>
        <taxon>Viridiplantae</taxon>
        <taxon>Streptophyta</taxon>
        <taxon>Embryophyta</taxon>
        <taxon>Marchantiophyta</taxon>
        <taxon>Marchantiopsida</taxon>
        <taxon>Marchantiidae</taxon>
        <taxon>Marchantiales</taxon>
        <taxon>Marchantiaceae</taxon>
        <taxon>Marchantia</taxon>
    </lineage>
</organism>